<feature type="domain" description="Flavodoxin-like fold" evidence="3">
    <location>
        <begin position="5"/>
        <end position="160"/>
    </location>
</feature>
<protein>
    <submittedName>
        <fullName evidence="4">NAD(P)H-dependent oxidoreductase</fullName>
    </submittedName>
</protein>
<gene>
    <name evidence="4" type="ORF">JY500_21170</name>
</gene>
<dbReference type="InterPro" id="IPR051796">
    <property type="entry name" value="ISF_SsuE-like"/>
</dbReference>
<keyword evidence="1" id="KW-0285">Flavoprotein</keyword>
<evidence type="ECO:0000256" key="1">
    <source>
        <dbReference type="ARBA" id="ARBA00022630"/>
    </source>
</evidence>
<dbReference type="InterPro" id="IPR003680">
    <property type="entry name" value="Flavodoxin_fold"/>
</dbReference>
<proteinExistence type="predicted"/>
<reference evidence="4 5" key="1">
    <citation type="submission" date="2021-02" db="EMBL/GenBank/DDBJ databases">
        <title>Niveibacterium changnyeongensis HC41.</title>
        <authorList>
            <person name="Kang M."/>
        </authorList>
    </citation>
    <scope>NUCLEOTIDE SEQUENCE [LARGE SCALE GENOMIC DNA]</scope>
    <source>
        <strain evidence="4 5">HC41</strain>
    </source>
</reference>
<accession>A0ABX7M580</accession>
<dbReference type="PANTHER" id="PTHR43278">
    <property type="entry name" value="NAD(P)H-DEPENDENT FMN-CONTAINING OXIDOREDUCTASE YWQN-RELATED"/>
    <property type="match status" value="1"/>
</dbReference>
<organism evidence="4 5">
    <name type="scientific">Niveibacterium microcysteis</name>
    <dbReference type="NCBI Taxonomy" id="2811415"/>
    <lineage>
        <taxon>Bacteria</taxon>
        <taxon>Pseudomonadati</taxon>
        <taxon>Pseudomonadota</taxon>
        <taxon>Betaproteobacteria</taxon>
        <taxon>Rhodocyclales</taxon>
        <taxon>Rhodocyclaceae</taxon>
        <taxon>Niveibacterium</taxon>
    </lineage>
</organism>
<evidence type="ECO:0000313" key="5">
    <source>
        <dbReference type="Proteomes" id="UP000663570"/>
    </source>
</evidence>
<dbReference type="SUPFAM" id="SSF52218">
    <property type="entry name" value="Flavoproteins"/>
    <property type="match status" value="1"/>
</dbReference>
<dbReference type="Proteomes" id="UP000663570">
    <property type="component" value="Chromosome"/>
</dbReference>
<dbReference type="Pfam" id="PF02525">
    <property type="entry name" value="Flavodoxin_2"/>
    <property type="match status" value="1"/>
</dbReference>
<dbReference type="InterPro" id="IPR029039">
    <property type="entry name" value="Flavoprotein-like_sf"/>
</dbReference>
<keyword evidence="5" id="KW-1185">Reference proteome</keyword>
<keyword evidence="2" id="KW-0288">FMN</keyword>
<evidence type="ECO:0000256" key="2">
    <source>
        <dbReference type="ARBA" id="ARBA00022643"/>
    </source>
</evidence>
<dbReference type="Gene3D" id="3.40.50.360">
    <property type="match status" value="1"/>
</dbReference>
<name>A0ABX7M580_9RHOO</name>
<dbReference type="PANTHER" id="PTHR43278:SF4">
    <property type="entry name" value="NAD(P)H-DEPENDENT FMN-CONTAINING OXIDOREDUCTASE YWQN-RELATED"/>
    <property type="match status" value="1"/>
</dbReference>
<sequence length="184" mass="19865">MRSFLFLTASTREPGHVGNTETLARAAAEALPADTPQQWIALAQCQLPAFVDLRHTAGSYPPPEGDAATLLDATLAATDIVFVSPVYWFSVPSPLKAYLDQWSAWMRVPGVDFKTHMGKKRLWVIATSGDRAKAQPMFDSYKLCADFLGMQWMGALWGKGGAPNAVLADTAALAVAHTFLTAPV</sequence>
<evidence type="ECO:0000313" key="4">
    <source>
        <dbReference type="EMBL" id="QSI76925.1"/>
    </source>
</evidence>
<dbReference type="EMBL" id="CP071060">
    <property type="protein sequence ID" value="QSI76925.1"/>
    <property type="molecule type" value="Genomic_DNA"/>
</dbReference>
<evidence type="ECO:0000259" key="3">
    <source>
        <dbReference type="Pfam" id="PF02525"/>
    </source>
</evidence>
<dbReference type="RefSeq" id="WP_206254509.1">
    <property type="nucleotide sequence ID" value="NZ_CP071060.1"/>
</dbReference>